<dbReference type="PROSITE" id="PS50943">
    <property type="entry name" value="HTH_CROC1"/>
    <property type="match status" value="1"/>
</dbReference>
<dbReference type="CDD" id="cd00093">
    <property type="entry name" value="HTH_XRE"/>
    <property type="match status" value="1"/>
</dbReference>
<dbReference type="EMBL" id="VIWO01000001">
    <property type="protein sequence ID" value="TWF44680.1"/>
    <property type="molecule type" value="Genomic_DNA"/>
</dbReference>
<keyword evidence="2" id="KW-0238">DNA-binding</keyword>
<dbReference type="SUPFAM" id="SSF47413">
    <property type="entry name" value="lambda repressor-like DNA-binding domains"/>
    <property type="match status" value="1"/>
</dbReference>
<protein>
    <submittedName>
        <fullName evidence="2">DNA-binding XRE family transcriptional regulator</fullName>
    </submittedName>
</protein>
<gene>
    <name evidence="2" type="ORF">FHW36_101601</name>
</gene>
<name>A0A561Q2V7_9BACT</name>
<dbReference type="AlphaFoldDB" id="A0A561Q2V7"/>
<proteinExistence type="predicted"/>
<evidence type="ECO:0000313" key="3">
    <source>
        <dbReference type="Proteomes" id="UP000320811"/>
    </source>
</evidence>
<dbReference type="Pfam" id="PF01381">
    <property type="entry name" value="HTH_3"/>
    <property type="match status" value="1"/>
</dbReference>
<evidence type="ECO:0000313" key="2">
    <source>
        <dbReference type="EMBL" id="TWF44680.1"/>
    </source>
</evidence>
<dbReference type="Gene3D" id="1.10.260.40">
    <property type="entry name" value="lambda repressor-like DNA-binding domains"/>
    <property type="match status" value="1"/>
</dbReference>
<dbReference type="InterPro" id="IPR001387">
    <property type="entry name" value="Cro/C1-type_HTH"/>
</dbReference>
<dbReference type="SMART" id="SM00530">
    <property type="entry name" value="HTH_XRE"/>
    <property type="match status" value="1"/>
</dbReference>
<dbReference type="GO" id="GO:0003677">
    <property type="term" value="F:DNA binding"/>
    <property type="evidence" value="ECO:0007669"/>
    <property type="project" value="UniProtKB-KW"/>
</dbReference>
<dbReference type="Proteomes" id="UP000320811">
    <property type="component" value="Unassembled WGS sequence"/>
</dbReference>
<sequence length="71" mass="8053">MSEKRILNRIKSVLADKGKTNIWLAEQLGKNKTTISKWCTNDQQPTLETLFDIAVVLDVDVKELLVSNKPI</sequence>
<dbReference type="InterPro" id="IPR010982">
    <property type="entry name" value="Lambda_DNA-bd_dom_sf"/>
</dbReference>
<reference evidence="2 3" key="1">
    <citation type="submission" date="2019-06" db="EMBL/GenBank/DDBJ databases">
        <title>Sorghum-associated microbial communities from plants grown in Nebraska, USA.</title>
        <authorList>
            <person name="Schachtman D."/>
        </authorList>
    </citation>
    <scope>NUCLEOTIDE SEQUENCE [LARGE SCALE GENOMIC DNA]</scope>
    <source>
        <strain evidence="2 3">1209</strain>
    </source>
</reference>
<comment type="caution">
    <text evidence="2">The sequence shown here is derived from an EMBL/GenBank/DDBJ whole genome shotgun (WGS) entry which is preliminary data.</text>
</comment>
<keyword evidence="3" id="KW-1185">Reference proteome</keyword>
<evidence type="ECO:0000259" key="1">
    <source>
        <dbReference type="PROSITE" id="PS50943"/>
    </source>
</evidence>
<feature type="domain" description="HTH cro/C1-type" evidence="1">
    <location>
        <begin position="24"/>
        <end position="64"/>
    </location>
</feature>
<dbReference type="RefSeq" id="WP_145661975.1">
    <property type="nucleotide sequence ID" value="NZ_VIWO01000001.1"/>
</dbReference>
<dbReference type="OrthoDB" id="7865033at2"/>
<accession>A0A561Q2V7</accession>
<organism evidence="2 3">
    <name type="scientific">Chitinophaga polysaccharea</name>
    <dbReference type="NCBI Taxonomy" id="1293035"/>
    <lineage>
        <taxon>Bacteria</taxon>
        <taxon>Pseudomonadati</taxon>
        <taxon>Bacteroidota</taxon>
        <taxon>Chitinophagia</taxon>
        <taxon>Chitinophagales</taxon>
        <taxon>Chitinophagaceae</taxon>
        <taxon>Chitinophaga</taxon>
    </lineage>
</organism>